<protein>
    <submittedName>
        <fullName evidence="1">CAZy families GT2 protein</fullName>
    </submittedName>
</protein>
<dbReference type="EMBL" id="KF122160">
    <property type="protein sequence ID" value="AIA89455.1"/>
    <property type="molecule type" value="Genomic_DNA"/>
</dbReference>
<dbReference type="AlphaFoldDB" id="A0A060C8X9"/>
<reference evidence="1" key="1">
    <citation type="journal article" date="2013" name="Environ. Microbiol.">
        <title>Seasonally variable intestinal metagenomes of the red palm weevil (Rhynchophorus ferrugineus).</title>
        <authorList>
            <person name="Jia S."/>
            <person name="Zhang X."/>
            <person name="Zhang G."/>
            <person name="Yin A."/>
            <person name="Zhang S."/>
            <person name="Li F."/>
            <person name="Wang L."/>
            <person name="Zhao D."/>
            <person name="Yun Q."/>
            <person name="Tala"/>
            <person name="Wang J."/>
            <person name="Sun G."/>
            <person name="Baabdullah M."/>
            <person name="Yu X."/>
            <person name="Hu S."/>
            <person name="Al-Mssallem I.S."/>
            <person name="Yu J."/>
        </authorList>
    </citation>
    <scope>NUCLEOTIDE SEQUENCE</scope>
</reference>
<accession>A0A060C8X9</accession>
<proteinExistence type="predicted"/>
<name>A0A060C8X9_9MICC</name>
<dbReference type="SUPFAM" id="SSF53448">
    <property type="entry name" value="Nucleotide-diphospho-sugar transferases"/>
    <property type="match status" value="1"/>
</dbReference>
<sequence>MWWSWVTAMHHRSRPPLSARVTRSGARTFAAAVEVVLADFPPAADDEMLWLLHDDLAPAPDALTRLEATARKRPRAAVVGGVHTRWDDASRLVNAGTTVSRWGARRIGLAAEDDINQGQYDSREDV</sequence>
<feature type="non-terminal residue" evidence="1">
    <location>
        <position position="126"/>
    </location>
</feature>
<organism evidence="1">
    <name type="scientific">uncultured Renibacterium sp</name>
    <dbReference type="NCBI Taxonomy" id="1331719"/>
    <lineage>
        <taxon>Bacteria</taxon>
        <taxon>Bacillati</taxon>
        <taxon>Actinomycetota</taxon>
        <taxon>Actinomycetes</taxon>
        <taxon>Micrococcales</taxon>
        <taxon>Micrococcaceae</taxon>
        <taxon>Renibacterium</taxon>
        <taxon>environmental samples</taxon>
    </lineage>
</organism>
<dbReference type="InterPro" id="IPR029044">
    <property type="entry name" value="Nucleotide-diphossugar_trans"/>
</dbReference>
<evidence type="ECO:0000313" key="1">
    <source>
        <dbReference type="EMBL" id="AIA89455.1"/>
    </source>
</evidence>